<comment type="caution">
    <text evidence="1">The sequence shown here is derived from an EMBL/GenBank/DDBJ whole genome shotgun (WGS) entry which is preliminary data.</text>
</comment>
<reference evidence="1 2" key="1">
    <citation type="submission" date="2024-01" db="EMBL/GenBank/DDBJ databases">
        <title>The genomes of 5 underutilized Papilionoideae crops provide insights into root nodulation and disease resistanc.</title>
        <authorList>
            <person name="Jiang F."/>
        </authorList>
    </citation>
    <scope>NUCLEOTIDE SEQUENCE [LARGE SCALE GENOMIC DNA]</scope>
    <source>
        <strain evidence="1">LVBAO_FW01</strain>
        <tissue evidence="1">Leaves</tissue>
    </source>
</reference>
<keyword evidence="2" id="KW-1185">Reference proteome</keyword>
<name>A0AAN9QIB1_CANGL</name>
<organism evidence="1 2">
    <name type="scientific">Canavalia gladiata</name>
    <name type="common">Sword bean</name>
    <name type="synonym">Dolichos gladiatus</name>
    <dbReference type="NCBI Taxonomy" id="3824"/>
    <lineage>
        <taxon>Eukaryota</taxon>
        <taxon>Viridiplantae</taxon>
        <taxon>Streptophyta</taxon>
        <taxon>Embryophyta</taxon>
        <taxon>Tracheophyta</taxon>
        <taxon>Spermatophyta</taxon>
        <taxon>Magnoliopsida</taxon>
        <taxon>eudicotyledons</taxon>
        <taxon>Gunneridae</taxon>
        <taxon>Pentapetalae</taxon>
        <taxon>rosids</taxon>
        <taxon>fabids</taxon>
        <taxon>Fabales</taxon>
        <taxon>Fabaceae</taxon>
        <taxon>Papilionoideae</taxon>
        <taxon>50 kb inversion clade</taxon>
        <taxon>NPAAA clade</taxon>
        <taxon>indigoferoid/millettioid clade</taxon>
        <taxon>Phaseoleae</taxon>
        <taxon>Canavalia</taxon>
    </lineage>
</organism>
<accession>A0AAN9QIB1</accession>
<dbReference type="AlphaFoldDB" id="A0AAN9QIB1"/>
<sequence>MWPLGFEDCGKEFEQGCASHCIQLALCVMAPHGLTHGLFPHRSCPALVVPWFLLHILDGWMSLWRICSTGAARSLAYAGARILWIGRGGSDHPCFTHPSPAKSGAPPVSVKHSPAFSHQNRLHVTLLGRDDSSRFSACIFRC</sequence>
<evidence type="ECO:0000313" key="1">
    <source>
        <dbReference type="EMBL" id="KAK7338600.1"/>
    </source>
</evidence>
<protein>
    <submittedName>
        <fullName evidence="1">Uncharacterized protein</fullName>
    </submittedName>
</protein>
<proteinExistence type="predicted"/>
<evidence type="ECO:0000313" key="2">
    <source>
        <dbReference type="Proteomes" id="UP001367508"/>
    </source>
</evidence>
<dbReference type="EMBL" id="JAYMYQ010000004">
    <property type="protein sequence ID" value="KAK7338600.1"/>
    <property type="molecule type" value="Genomic_DNA"/>
</dbReference>
<dbReference type="Proteomes" id="UP001367508">
    <property type="component" value="Unassembled WGS sequence"/>
</dbReference>
<gene>
    <name evidence="1" type="ORF">VNO77_19219</name>
</gene>